<dbReference type="EMBL" id="JAVDXW010000001">
    <property type="protein sequence ID" value="MDR7303345.1"/>
    <property type="molecule type" value="Genomic_DNA"/>
</dbReference>
<evidence type="ECO:0000313" key="3">
    <source>
        <dbReference type="EMBL" id="MDR7303345.1"/>
    </source>
</evidence>
<gene>
    <name evidence="3" type="ORF">JOF55_003526</name>
</gene>
<evidence type="ECO:0000259" key="2">
    <source>
        <dbReference type="Pfam" id="PF10756"/>
    </source>
</evidence>
<dbReference type="AlphaFoldDB" id="A0AAE3ZG21"/>
<feature type="transmembrane region" description="Helical" evidence="1">
    <location>
        <begin position="47"/>
        <end position="71"/>
    </location>
</feature>
<comment type="caution">
    <text evidence="3">The sequence shown here is derived from an EMBL/GenBank/DDBJ whole genome shotgun (WGS) entry which is preliminary data.</text>
</comment>
<organism evidence="3 4">
    <name type="scientific">Haloactinomyces albus</name>
    <dbReference type="NCBI Taxonomy" id="1352928"/>
    <lineage>
        <taxon>Bacteria</taxon>
        <taxon>Bacillati</taxon>
        <taxon>Actinomycetota</taxon>
        <taxon>Actinomycetes</taxon>
        <taxon>Actinopolysporales</taxon>
        <taxon>Actinopolysporaceae</taxon>
        <taxon>Haloactinomyces</taxon>
    </lineage>
</organism>
<feature type="domain" description="Low molecular weight protein antigen 6 PH" evidence="2">
    <location>
        <begin position="74"/>
        <end position="144"/>
    </location>
</feature>
<name>A0AAE3ZG21_9ACTN</name>
<protein>
    <recommendedName>
        <fullName evidence="2">Low molecular weight protein antigen 6 PH domain-containing protein</fullName>
    </recommendedName>
</protein>
<keyword evidence="1" id="KW-0472">Membrane</keyword>
<dbReference type="RefSeq" id="WP_310275609.1">
    <property type="nucleotide sequence ID" value="NZ_JAVDXW010000001.1"/>
</dbReference>
<dbReference type="Pfam" id="PF10756">
    <property type="entry name" value="bPH_6"/>
    <property type="match status" value="1"/>
</dbReference>
<keyword evidence="4" id="KW-1185">Reference proteome</keyword>
<proteinExistence type="predicted"/>
<evidence type="ECO:0000256" key="1">
    <source>
        <dbReference type="SAM" id="Phobius"/>
    </source>
</evidence>
<keyword evidence="1" id="KW-1133">Transmembrane helix</keyword>
<dbReference type="InterPro" id="IPR019692">
    <property type="entry name" value="CFP-6_PH"/>
</dbReference>
<sequence length="153" mass="16837">MSARAESADTTVVVRPRKIRRLVIPVAAVVLTVSTIAGILLQDTTTGVFFTVSDQVAMVGIGMVLAGCILLPMRPRMRADEQGIEIRNTLMTYRYTWPEVLGISFPDGAACARLELPDDEYVAIMAIQSIDGGHAVQAMRDLRELRRRIGHIE</sequence>
<keyword evidence="1" id="KW-0812">Transmembrane</keyword>
<dbReference type="Proteomes" id="UP001180845">
    <property type="component" value="Unassembled WGS sequence"/>
</dbReference>
<feature type="transmembrane region" description="Helical" evidence="1">
    <location>
        <begin position="22"/>
        <end position="41"/>
    </location>
</feature>
<accession>A0AAE3ZG21</accession>
<evidence type="ECO:0000313" key="4">
    <source>
        <dbReference type="Proteomes" id="UP001180845"/>
    </source>
</evidence>
<reference evidence="3" key="1">
    <citation type="submission" date="2023-07" db="EMBL/GenBank/DDBJ databases">
        <title>Sequencing the genomes of 1000 actinobacteria strains.</title>
        <authorList>
            <person name="Klenk H.-P."/>
        </authorList>
    </citation>
    <scope>NUCLEOTIDE SEQUENCE</scope>
    <source>
        <strain evidence="3">DSM 45977</strain>
    </source>
</reference>